<dbReference type="KEGG" id="bsb:Bresu_0119"/>
<accession>D9QID1</accession>
<dbReference type="eggNOG" id="COG2041">
    <property type="taxonomic scope" value="Bacteria"/>
</dbReference>
<keyword evidence="3" id="KW-1185">Reference proteome</keyword>
<sequence length="256" mass="28356">MSGTPMNRRSWLGRALATVGVVALAGCQRVGEAGTRLLVSAEELTLRAQRLLIPREALAPEYDVSEISPDFKPNGSISPAAADYVALRDAGFADYRLEVGGLVERPLSLSLPELRARPGRTQITKHDCVEGWTAIGQWTGVRLETLLDEAGLKPEAKYIVFHCFDALTQTEDGPRYYESIDLIDARHPQTILAYDMNGEVLGVPHGAPLRLRVERQLGYKHAKYIRRIEAVESFDDIQGGKGGYWEDRGYAWYAGI</sequence>
<dbReference type="CDD" id="cd02108">
    <property type="entry name" value="bact_SO_family_Moco"/>
    <property type="match status" value="1"/>
</dbReference>
<dbReference type="RefSeq" id="WP_013267538.1">
    <property type="nucleotide sequence ID" value="NC_014375.1"/>
</dbReference>
<dbReference type="HOGENOM" id="CLU_045520_2_0_5"/>
<dbReference type="SUPFAM" id="SSF56524">
    <property type="entry name" value="Oxidoreductase molybdopterin-binding domain"/>
    <property type="match status" value="1"/>
</dbReference>
<reference evidence="3" key="1">
    <citation type="journal article" date="2011" name="J. Bacteriol.">
        <title>Genome sequences of eight morphologically diverse alphaproteobacteria.</title>
        <authorList>
            <consortium name="US DOE Joint Genome Institute"/>
            <person name="Brown P.J."/>
            <person name="Kysela D.T."/>
            <person name="Buechlein A."/>
            <person name="Hemmerich C."/>
            <person name="Brun Y.V."/>
        </authorList>
    </citation>
    <scope>NUCLEOTIDE SEQUENCE [LARGE SCALE GENOMIC DNA]</scope>
    <source>
        <strain evidence="3">ATCC 15264 / DSM 4735 / LMG 14903 / NBRC 16000 / CB 81</strain>
    </source>
</reference>
<dbReference type="Gene3D" id="3.90.420.10">
    <property type="entry name" value="Oxidoreductase, molybdopterin-binding domain"/>
    <property type="match status" value="1"/>
</dbReference>
<dbReference type="PANTHER" id="PTHR43032">
    <property type="entry name" value="PROTEIN-METHIONINE-SULFOXIDE REDUCTASE"/>
    <property type="match status" value="1"/>
</dbReference>
<feature type="domain" description="Oxidoreductase molybdopterin-binding" evidence="1">
    <location>
        <begin position="93"/>
        <end position="232"/>
    </location>
</feature>
<protein>
    <submittedName>
        <fullName evidence="2">Oxidoreductase molybdopterin binding protein</fullName>
    </submittedName>
</protein>
<evidence type="ECO:0000313" key="2">
    <source>
        <dbReference type="EMBL" id="ADK99433.1"/>
    </source>
</evidence>
<dbReference type="InParanoid" id="D9QID1"/>
<organism evidence="2 3">
    <name type="scientific">Brevundimonas subvibrioides (strain ATCC 15264 / DSM 4735 / LMG 14903 / NBRC 16000 / CB 81)</name>
    <name type="common">Caulobacter subvibrioides</name>
    <dbReference type="NCBI Taxonomy" id="633149"/>
    <lineage>
        <taxon>Bacteria</taxon>
        <taxon>Pseudomonadati</taxon>
        <taxon>Pseudomonadota</taxon>
        <taxon>Alphaproteobacteria</taxon>
        <taxon>Caulobacterales</taxon>
        <taxon>Caulobacteraceae</taxon>
        <taxon>Brevundimonas</taxon>
    </lineage>
</organism>
<dbReference type="OrthoDB" id="9795587at2"/>
<dbReference type="InterPro" id="IPR006311">
    <property type="entry name" value="TAT_signal"/>
</dbReference>
<dbReference type="PROSITE" id="PS51318">
    <property type="entry name" value="TAT"/>
    <property type="match status" value="1"/>
</dbReference>
<dbReference type="Proteomes" id="UP000002696">
    <property type="component" value="Chromosome"/>
</dbReference>
<name>D9QID1_BRESC</name>
<gene>
    <name evidence="2" type="ordered locus">Bresu_0119</name>
</gene>
<dbReference type="EMBL" id="CP002102">
    <property type="protein sequence ID" value="ADK99433.1"/>
    <property type="molecule type" value="Genomic_DNA"/>
</dbReference>
<evidence type="ECO:0000259" key="1">
    <source>
        <dbReference type="Pfam" id="PF00174"/>
    </source>
</evidence>
<evidence type="ECO:0000313" key="3">
    <source>
        <dbReference type="Proteomes" id="UP000002696"/>
    </source>
</evidence>
<dbReference type="Pfam" id="PF00174">
    <property type="entry name" value="Oxidored_molyb"/>
    <property type="match status" value="1"/>
</dbReference>
<dbReference type="BioCyc" id="BSUB633149:G1GM8-119-MONOMER"/>
<dbReference type="AlphaFoldDB" id="D9QID1"/>
<dbReference type="InterPro" id="IPR000572">
    <property type="entry name" value="OxRdtase_Mopterin-bd_dom"/>
</dbReference>
<dbReference type="InterPro" id="IPR036374">
    <property type="entry name" value="OxRdtase_Mopterin-bd_sf"/>
</dbReference>
<dbReference type="STRING" id="633149.Bresu_0119"/>
<proteinExistence type="predicted"/>
<dbReference type="PANTHER" id="PTHR43032:SF2">
    <property type="entry name" value="BLL0505 PROTEIN"/>
    <property type="match status" value="1"/>
</dbReference>